<dbReference type="Pfam" id="PF09722">
    <property type="entry name" value="Xre_MbcA_ParS_C"/>
    <property type="match status" value="1"/>
</dbReference>
<dbReference type="EMBL" id="ARXX01000023">
    <property type="protein sequence ID" value="MBF5056484.1"/>
    <property type="molecule type" value="Genomic_DNA"/>
</dbReference>
<gene>
    <name evidence="3" type="ORF">Y5W_01778</name>
</gene>
<protein>
    <recommendedName>
        <fullName evidence="5">DUF2384 domain-containing protein</fullName>
    </recommendedName>
</protein>
<evidence type="ECO:0000313" key="3">
    <source>
        <dbReference type="EMBL" id="MBF5056484.1"/>
    </source>
</evidence>
<dbReference type="RefSeq" id="WP_194864970.1">
    <property type="nucleotide sequence ID" value="NZ_ARXX01000023.1"/>
</dbReference>
<dbReference type="InterPro" id="IPR046847">
    <property type="entry name" value="Xre-like_HTH"/>
</dbReference>
<feature type="domain" description="Antitoxin Xre/MbcA/ParS-like toxin-binding" evidence="1">
    <location>
        <begin position="95"/>
        <end position="146"/>
    </location>
</feature>
<sequence>MTVDPGEYRAPREAGSGFWKTVGIPARGARLHEALREGVSYVVYKQLVSVAGLEHQELARYLVIPPATLRRRAKAGKFKVEESDRLYRFAEVLKAAIDLFEGDRERAVHWLSNPVRGLGDRRPVDMLATSAEVEAVLDLIGRLEHGAFA</sequence>
<dbReference type="InterPro" id="IPR011979">
    <property type="entry name" value="Antitox_Xre"/>
</dbReference>
<accession>A0ABS0ARC6</accession>
<dbReference type="NCBIfam" id="TIGR02293">
    <property type="entry name" value="TAS_TIGR02293"/>
    <property type="match status" value="1"/>
</dbReference>
<dbReference type="InterPro" id="IPR024467">
    <property type="entry name" value="Xre/MbcA/ParS-like_toxin-bd"/>
</dbReference>
<organism evidence="3 4">
    <name type="scientific">Alloalcanivorax profundimaris</name>
    <dbReference type="NCBI Taxonomy" id="2735259"/>
    <lineage>
        <taxon>Bacteria</taxon>
        <taxon>Pseudomonadati</taxon>
        <taxon>Pseudomonadota</taxon>
        <taxon>Gammaproteobacteria</taxon>
        <taxon>Oceanospirillales</taxon>
        <taxon>Alcanivoracaceae</taxon>
        <taxon>Alloalcanivorax</taxon>
    </lineage>
</organism>
<evidence type="ECO:0000259" key="1">
    <source>
        <dbReference type="Pfam" id="PF09722"/>
    </source>
</evidence>
<evidence type="ECO:0008006" key="5">
    <source>
        <dbReference type="Google" id="ProtNLM"/>
    </source>
</evidence>
<keyword evidence="4" id="KW-1185">Reference proteome</keyword>
<evidence type="ECO:0000259" key="2">
    <source>
        <dbReference type="Pfam" id="PF20432"/>
    </source>
</evidence>
<feature type="domain" description="Antitoxin Xre-like helix-turn-helix" evidence="2">
    <location>
        <begin position="31"/>
        <end position="90"/>
    </location>
</feature>
<reference evidence="3 4" key="1">
    <citation type="submission" date="2012-09" db="EMBL/GenBank/DDBJ databases">
        <title>Genome Sequence of alkane-degrading Bacterium Alcanivorax sp. 521-1.</title>
        <authorList>
            <person name="Lai Q."/>
            <person name="Shao Z."/>
        </authorList>
    </citation>
    <scope>NUCLEOTIDE SEQUENCE [LARGE SCALE GENOMIC DNA]</scope>
    <source>
        <strain evidence="3 4">521-1</strain>
    </source>
</reference>
<proteinExistence type="predicted"/>
<dbReference type="Proteomes" id="UP000662703">
    <property type="component" value="Unassembled WGS sequence"/>
</dbReference>
<dbReference type="Pfam" id="PF20432">
    <property type="entry name" value="Xre-like-HTH"/>
    <property type="match status" value="1"/>
</dbReference>
<comment type="caution">
    <text evidence="3">The sequence shown here is derived from an EMBL/GenBank/DDBJ whole genome shotgun (WGS) entry which is preliminary data.</text>
</comment>
<name>A0ABS0ARC6_9GAMM</name>
<evidence type="ECO:0000313" key="4">
    <source>
        <dbReference type="Proteomes" id="UP000662703"/>
    </source>
</evidence>